<dbReference type="GO" id="GO:0016477">
    <property type="term" value="P:cell migration"/>
    <property type="evidence" value="ECO:0007669"/>
    <property type="project" value="TreeGrafter"/>
</dbReference>
<dbReference type="InterPro" id="IPR002126">
    <property type="entry name" value="Cadherin-like_dom"/>
</dbReference>
<keyword evidence="2" id="KW-0677">Repeat</keyword>
<dbReference type="GO" id="GO:0008013">
    <property type="term" value="F:beta-catenin binding"/>
    <property type="evidence" value="ECO:0007669"/>
    <property type="project" value="TreeGrafter"/>
</dbReference>
<feature type="non-terminal residue" evidence="7">
    <location>
        <position position="1"/>
    </location>
</feature>
<dbReference type="PROSITE" id="PS50268">
    <property type="entry name" value="CADHERIN_2"/>
    <property type="match status" value="2"/>
</dbReference>
<feature type="domain" description="Cadherin" evidence="6">
    <location>
        <begin position="18"/>
        <end position="129"/>
    </location>
</feature>
<dbReference type="GO" id="GO:0000902">
    <property type="term" value="P:cell morphogenesis"/>
    <property type="evidence" value="ECO:0007669"/>
    <property type="project" value="TreeGrafter"/>
</dbReference>
<dbReference type="PRINTS" id="PR00205">
    <property type="entry name" value="CADHERIN"/>
</dbReference>
<organism evidence="7 8">
    <name type="scientific">Psilopogon haemacephalus</name>
    <name type="common">coppersmith barbet</name>
    <dbReference type="NCBI Taxonomy" id="2585815"/>
    <lineage>
        <taxon>Eukaryota</taxon>
        <taxon>Metazoa</taxon>
        <taxon>Chordata</taxon>
        <taxon>Craniata</taxon>
        <taxon>Vertebrata</taxon>
        <taxon>Euteleostomi</taxon>
        <taxon>Archelosauria</taxon>
        <taxon>Archosauria</taxon>
        <taxon>Dinosauria</taxon>
        <taxon>Saurischia</taxon>
        <taxon>Theropoda</taxon>
        <taxon>Coelurosauria</taxon>
        <taxon>Aves</taxon>
        <taxon>Neognathae</taxon>
        <taxon>Neoaves</taxon>
        <taxon>Telluraves</taxon>
        <taxon>Coraciimorphae</taxon>
        <taxon>Piciformes</taxon>
        <taxon>Megalaimidae</taxon>
        <taxon>Psilopogon</taxon>
    </lineage>
</organism>
<evidence type="ECO:0000256" key="4">
    <source>
        <dbReference type="ARBA" id="ARBA00023136"/>
    </source>
</evidence>
<evidence type="ECO:0000313" key="7">
    <source>
        <dbReference type="EMBL" id="NXG46594.1"/>
    </source>
</evidence>
<dbReference type="GO" id="GO:0034332">
    <property type="term" value="P:adherens junction organization"/>
    <property type="evidence" value="ECO:0007669"/>
    <property type="project" value="TreeGrafter"/>
</dbReference>
<gene>
    <name evidence="7" type="primary">Cdhr5</name>
    <name evidence="7" type="ORF">PSIHAE_R13272</name>
</gene>
<dbReference type="PANTHER" id="PTHR24027:SF414">
    <property type="entry name" value="CADHERIN-RELATED FAMILY MEMBER 5 ISOFORM X1"/>
    <property type="match status" value="1"/>
</dbReference>
<dbReference type="InterPro" id="IPR039808">
    <property type="entry name" value="Cadherin"/>
</dbReference>
<evidence type="ECO:0000313" key="8">
    <source>
        <dbReference type="Proteomes" id="UP000574528"/>
    </source>
</evidence>
<dbReference type="SUPFAM" id="SSF49313">
    <property type="entry name" value="Cadherin-like"/>
    <property type="match status" value="2"/>
</dbReference>
<dbReference type="GO" id="GO:0016339">
    <property type="term" value="P:calcium-dependent cell-cell adhesion via plasma membrane cell adhesion molecules"/>
    <property type="evidence" value="ECO:0007669"/>
    <property type="project" value="TreeGrafter"/>
</dbReference>
<dbReference type="GO" id="GO:0016342">
    <property type="term" value="C:catenin complex"/>
    <property type="evidence" value="ECO:0007669"/>
    <property type="project" value="TreeGrafter"/>
</dbReference>
<comment type="caution">
    <text evidence="7">The sequence shown here is derived from an EMBL/GenBank/DDBJ whole genome shotgun (WGS) entry which is preliminary data.</text>
</comment>
<dbReference type="GO" id="GO:0007043">
    <property type="term" value="P:cell-cell junction assembly"/>
    <property type="evidence" value="ECO:0007669"/>
    <property type="project" value="TreeGrafter"/>
</dbReference>
<dbReference type="GO" id="GO:0044331">
    <property type="term" value="P:cell-cell adhesion mediated by cadherin"/>
    <property type="evidence" value="ECO:0007669"/>
    <property type="project" value="TreeGrafter"/>
</dbReference>
<feature type="non-terminal residue" evidence="7">
    <location>
        <position position="290"/>
    </location>
</feature>
<sequence>LDITVTILNENDNSPEFKQTNFTEVVPEDTKVNSTIISREELSATDADLDIIYYELTTTVPATDGYFALKGVNNPEIYLQKALDYDKFKWTTLILYARDRPVTSTELTNTATATINIIIEQADTKSPWFLPCTFINEERSICISNLYSGRVNMSEMATEPLTLEPGPIYAIDPDYMINEKILYSIVSGNTDNVFSLDVDTGNLTMNKAATSPDSYRLQVMATQVNNIQKYSIANVEIKVINKSNYAPYFESKIYNGTVLVNQPPGSFVFQAEHPSSPLVIKAMDDDFSDV</sequence>
<dbReference type="SMART" id="SM00112">
    <property type="entry name" value="CA"/>
    <property type="match status" value="2"/>
</dbReference>
<reference evidence="7 8" key="1">
    <citation type="submission" date="2019-09" db="EMBL/GenBank/DDBJ databases">
        <title>Bird 10,000 Genomes (B10K) Project - Family phase.</title>
        <authorList>
            <person name="Zhang G."/>
        </authorList>
    </citation>
    <scope>NUCLEOTIDE SEQUENCE [LARGE SCALE GENOMIC DNA]</scope>
    <source>
        <strain evidence="7">B10K-DU-001-24</strain>
        <tissue evidence="7">Muscle</tissue>
    </source>
</reference>
<dbReference type="OrthoDB" id="8958491at2759"/>
<dbReference type="InterPro" id="IPR015919">
    <property type="entry name" value="Cadherin-like_sf"/>
</dbReference>
<dbReference type="CDD" id="cd11304">
    <property type="entry name" value="Cadherin_repeat"/>
    <property type="match status" value="2"/>
</dbReference>
<evidence type="ECO:0000256" key="3">
    <source>
        <dbReference type="ARBA" id="ARBA00022837"/>
    </source>
</evidence>
<dbReference type="PANTHER" id="PTHR24027">
    <property type="entry name" value="CADHERIN-23"/>
    <property type="match status" value="1"/>
</dbReference>
<dbReference type="GO" id="GO:0005509">
    <property type="term" value="F:calcium ion binding"/>
    <property type="evidence" value="ECO:0007669"/>
    <property type="project" value="UniProtKB-UniRule"/>
</dbReference>
<keyword evidence="3 5" id="KW-0106">Calcium</keyword>
<evidence type="ECO:0000256" key="1">
    <source>
        <dbReference type="ARBA" id="ARBA00004370"/>
    </source>
</evidence>
<evidence type="ECO:0000256" key="2">
    <source>
        <dbReference type="ARBA" id="ARBA00022737"/>
    </source>
</evidence>
<accession>A0A7K9C1U6</accession>
<dbReference type="Gene3D" id="2.60.40.60">
    <property type="entry name" value="Cadherins"/>
    <property type="match status" value="2"/>
</dbReference>
<dbReference type="GO" id="GO:0005912">
    <property type="term" value="C:adherens junction"/>
    <property type="evidence" value="ECO:0007669"/>
    <property type="project" value="TreeGrafter"/>
</dbReference>
<evidence type="ECO:0000259" key="6">
    <source>
        <dbReference type="PROSITE" id="PS50268"/>
    </source>
</evidence>
<proteinExistence type="predicted"/>
<feature type="domain" description="Cadherin" evidence="6">
    <location>
        <begin position="151"/>
        <end position="249"/>
    </location>
</feature>
<comment type="subcellular location">
    <subcellularLocation>
        <location evidence="1">Membrane</location>
    </subcellularLocation>
</comment>
<dbReference type="Pfam" id="PF00028">
    <property type="entry name" value="Cadherin"/>
    <property type="match status" value="1"/>
</dbReference>
<dbReference type="GO" id="GO:0045296">
    <property type="term" value="F:cadherin binding"/>
    <property type="evidence" value="ECO:0007669"/>
    <property type="project" value="TreeGrafter"/>
</dbReference>
<keyword evidence="4" id="KW-0472">Membrane</keyword>
<dbReference type="AlphaFoldDB" id="A0A7K9C1U6"/>
<evidence type="ECO:0000256" key="5">
    <source>
        <dbReference type="PROSITE-ProRule" id="PRU00043"/>
    </source>
</evidence>
<protein>
    <submittedName>
        <fullName evidence="7">CDHR5 protein</fullName>
    </submittedName>
</protein>
<name>A0A7K9C1U6_9PICI</name>
<dbReference type="Proteomes" id="UP000574528">
    <property type="component" value="Unassembled WGS sequence"/>
</dbReference>
<dbReference type="GO" id="GO:0007156">
    <property type="term" value="P:homophilic cell adhesion via plasma membrane adhesion molecules"/>
    <property type="evidence" value="ECO:0007669"/>
    <property type="project" value="InterPro"/>
</dbReference>
<keyword evidence="8" id="KW-1185">Reference proteome</keyword>
<dbReference type="EMBL" id="VWZI01010882">
    <property type="protein sequence ID" value="NXG46594.1"/>
    <property type="molecule type" value="Genomic_DNA"/>
</dbReference>